<evidence type="ECO:0000256" key="4">
    <source>
        <dbReference type="ARBA" id="ARBA00023163"/>
    </source>
</evidence>
<evidence type="ECO:0000313" key="7">
    <source>
        <dbReference type="Proteomes" id="UP000282674"/>
    </source>
</evidence>
<dbReference type="Gene3D" id="3.40.190.10">
    <property type="entry name" value="Periplasmic binding protein-like II"/>
    <property type="match status" value="2"/>
</dbReference>
<dbReference type="InterPro" id="IPR036388">
    <property type="entry name" value="WH-like_DNA-bd_sf"/>
</dbReference>
<dbReference type="InterPro" id="IPR036390">
    <property type="entry name" value="WH_DNA-bd_sf"/>
</dbReference>
<dbReference type="EMBL" id="RFFG01000010">
    <property type="protein sequence ID" value="RMI46143.1"/>
    <property type="molecule type" value="Genomic_DNA"/>
</dbReference>
<evidence type="ECO:0000313" key="6">
    <source>
        <dbReference type="EMBL" id="RMI46143.1"/>
    </source>
</evidence>
<proteinExistence type="inferred from homology"/>
<dbReference type="PROSITE" id="PS50931">
    <property type="entry name" value="HTH_LYSR"/>
    <property type="match status" value="1"/>
</dbReference>
<dbReference type="PANTHER" id="PTHR30346">
    <property type="entry name" value="TRANSCRIPTIONAL DUAL REGULATOR HCAR-RELATED"/>
    <property type="match status" value="1"/>
</dbReference>
<comment type="similarity">
    <text evidence="1">Belongs to the LysR transcriptional regulatory family.</text>
</comment>
<reference evidence="6 7" key="1">
    <citation type="submission" date="2018-10" db="EMBL/GenBank/DDBJ databases">
        <title>Isolation from soil.</title>
        <authorList>
            <person name="Hu J."/>
        </authorList>
    </citation>
    <scope>NUCLEOTIDE SEQUENCE [LARGE SCALE GENOMIC DNA]</scope>
    <source>
        <strain evidence="6 7">NEAU-Ht49</strain>
    </source>
</reference>
<dbReference type="GO" id="GO:0003677">
    <property type="term" value="F:DNA binding"/>
    <property type="evidence" value="ECO:0007669"/>
    <property type="project" value="UniProtKB-KW"/>
</dbReference>
<keyword evidence="7" id="KW-1185">Reference proteome</keyword>
<dbReference type="Gene3D" id="1.10.10.10">
    <property type="entry name" value="Winged helix-like DNA-binding domain superfamily/Winged helix DNA-binding domain"/>
    <property type="match status" value="1"/>
</dbReference>
<gene>
    <name evidence="6" type="ORF">EBO15_07945</name>
</gene>
<evidence type="ECO:0000256" key="3">
    <source>
        <dbReference type="ARBA" id="ARBA00023125"/>
    </source>
</evidence>
<dbReference type="PANTHER" id="PTHR30346:SF0">
    <property type="entry name" value="HCA OPERON TRANSCRIPTIONAL ACTIVATOR HCAR"/>
    <property type="match status" value="1"/>
</dbReference>
<dbReference type="InterPro" id="IPR005119">
    <property type="entry name" value="LysR_subst-bd"/>
</dbReference>
<evidence type="ECO:0000256" key="1">
    <source>
        <dbReference type="ARBA" id="ARBA00009437"/>
    </source>
</evidence>
<dbReference type="GO" id="GO:0032993">
    <property type="term" value="C:protein-DNA complex"/>
    <property type="evidence" value="ECO:0007669"/>
    <property type="project" value="TreeGrafter"/>
</dbReference>
<dbReference type="InterPro" id="IPR000847">
    <property type="entry name" value="LysR_HTH_N"/>
</dbReference>
<organism evidence="6 7">
    <name type="scientific">Actinomadura harenae</name>
    <dbReference type="NCBI Taxonomy" id="2483351"/>
    <lineage>
        <taxon>Bacteria</taxon>
        <taxon>Bacillati</taxon>
        <taxon>Actinomycetota</taxon>
        <taxon>Actinomycetes</taxon>
        <taxon>Streptosporangiales</taxon>
        <taxon>Thermomonosporaceae</taxon>
        <taxon>Actinomadura</taxon>
    </lineage>
</organism>
<sequence>MEMREIEAFLEVARELHFGRAAERLRVSPPRVSQAVRALERRVGAPLFERTTRRVRLTPLGERLRAELAPAHERMERALTDAREGNGTKVLRVGVATSLPAAVVDARIQAFAGTRPRCAVVRSAHPNTEPQRWADDWPVDVFVGWLPSDPASIEARGLRVGRAWRREDRAALLATGHPLGRHVMIDAEELAEHDVLYPSSMPTDLADLWIPPATPGGVPLRRVPRHRSASLEEAIVLVAQGDVIHLTVASVRPDNPHVVTVPVSGLPPVICAPVWPAATESALIREFAGSPAPDAS</sequence>
<dbReference type="PRINTS" id="PR00039">
    <property type="entry name" value="HTHLYSR"/>
</dbReference>
<dbReference type="GO" id="GO:0003700">
    <property type="term" value="F:DNA-binding transcription factor activity"/>
    <property type="evidence" value="ECO:0007669"/>
    <property type="project" value="InterPro"/>
</dbReference>
<dbReference type="Proteomes" id="UP000282674">
    <property type="component" value="Unassembled WGS sequence"/>
</dbReference>
<keyword evidence="2" id="KW-0805">Transcription regulation</keyword>
<dbReference type="SUPFAM" id="SSF46785">
    <property type="entry name" value="Winged helix' DNA-binding domain"/>
    <property type="match status" value="1"/>
</dbReference>
<keyword evidence="4" id="KW-0804">Transcription</keyword>
<dbReference type="Pfam" id="PF03466">
    <property type="entry name" value="LysR_substrate"/>
    <property type="match status" value="1"/>
</dbReference>
<protein>
    <submittedName>
        <fullName evidence="6">LysR family transcriptional regulator</fullName>
    </submittedName>
</protein>
<evidence type="ECO:0000256" key="2">
    <source>
        <dbReference type="ARBA" id="ARBA00023015"/>
    </source>
</evidence>
<dbReference type="AlphaFoldDB" id="A0A3M2MB85"/>
<dbReference type="FunFam" id="1.10.10.10:FF:000001">
    <property type="entry name" value="LysR family transcriptional regulator"/>
    <property type="match status" value="1"/>
</dbReference>
<name>A0A3M2MB85_9ACTN</name>
<dbReference type="SUPFAM" id="SSF53850">
    <property type="entry name" value="Periplasmic binding protein-like II"/>
    <property type="match status" value="1"/>
</dbReference>
<dbReference type="OrthoDB" id="79118at2"/>
<evidence type="ECO:0000259" key="5">
    <source>
        <dbReference type="PROSITE" id="PS50931"/>
    </source>
</evidence>
<keyword evidence="3" id="KW-0238">DNA-binding</keyword>
<dbReference type="RefSeq" id="WP_122193665.1">
    <property type="nucleotide sequence ID" value="NZ_JBHSKC010000013.1"/>
</dbReference>
<comment type="caution">
    <text evidence="6">The sequence shown here is derived from an EMBL/GenBank/DDBJ whole genome shotgun (WGS) entry which is preliminary data.</text>
</comment>
<dbReference type="Pfam" id="PF00126">
    <property type="entry name" value="HTH_1"/>
    <property type="match status" value="1"/>
</dbReference>
<accession>A0A3M2MB85</accession>
<feature type="domain" description="HTH lysR-type" evidence="5">
    <location>
        <begin position="1"/>
        <end position="58"/>
    </location>
</feature>